<feature type="binding site" evidence="5">
    <location>
        <position position="219"/>
    </location>
    <ligand>
        <name>FAD</name>
        <dbReference type="ChEBI" id="CHEBI:57692"/>
    </ligand>
</feature>
<evidence type="ECO:0000256" key="3">
    <source>
        <dbReference type="ARBA" id="ARBA00022630"/>
    </source>
</evidence>
<feature type="binding site" evidence="5">
    <location>
        <begin position="14"/>
        <end position="15"/>
    </location>
    <ligand>
        <name>FAD</name>
        <dbReference type="ChEBI" id="CHEBI:57692"/>
    </ligand>
</feature>
<evidence type="ECO:0000256" key="4">
    <source>
        <dbReference type="ARBA" id="ARBA00022827"/>
    </source>
</evidence>
<evidence type="ECO:0000259" key="6">
    <source>
        <dbReference type="PROSITE" id="PS00624"/>
    </source>
</evidence>
<comment type="cofactor">
    <cofactor evidence="1 5">
        <name>FAD</name>
        <dbReference type="ChEBI" id="CHEBI:57692"/>
    </cofactor>
</comment>
<dbReference type="Gene3D" id="3.50.50.60">
    <property type="entry name" value="FAD/NAD(P)-binding domain"/>
    <property type="match status" value="1"/>
</dbReference>
<dbReference type="KEGG" id="pbro:HOP40_02150"/>
<feature type="domain" description="Glucose-methanol-choline oxidoreductase N-terminal" evidence="6">
    <location>
        <begin position="254"/>
        <end position="268"/>
    </location>
</feature>
<dbReference type="EMBL" id="CP053564">
    <property type="protein sequence ID" value="QJY44789.1"/>
    <property type="molecule type" value="Genomic_DNA"/>
</dbReference>
<accession>A0A6M6JEG1</accession>
<evidence type="ECO:0000256" key="5">
    <source>
        <dbReference type="PIRSR" id="PIRSR000137-2"/>
    </source>
</evidence>
<dbReference type="GO" id="GO:0016614">
    <property type="term" value="F:oxidoreductase activity, acting on CH-OH group of donors"/>
    <property type="evidence" value="ECO:0007669"/>
    <property type="project" value="InterPro"/>
</dbReference>
<organism evidence="7 8">
    <name type="scientific">Pseudonocardia broussonetiae</name>
    <dbReference type="NCBI Taxonomy" id="2736640"/>
    <lineage>
        <taxon>Bacteria</taxon>
        <taxon>Bacillati</taxon>
        <taxon>Actinomycetota</taxon>
        <taxon>Actinomycetes</taxon>
        <taxon>Pseudonocardiales</taxon>
        <taxon>Pseudonocardiaceae</taxon>
        <taxon>Pseudonocardia</taxon>
    </lineage>
</organism>
<dbReference type="GO" id="GO:0050660">
    <property type="term" value="F:flavin adenine dinucleotide binding"/>
    <property type="evidence" value="ECO:0007669"/>
    <property type="project" value="InterPro"/>
</dbReference>
<evidence type="ECO:0000313" key="7">
    <source>
        <dbReference type="EMBL" id="QJY44789.1"/>
    </source>
</evidence>
<protein>
    <submittedName>
        <fullName evidence="7">FAD-binding protein</fullName>
    </submittedName>
</protein>
<evidence type="ECO:0000256" key="1">
    <source>
        <dbReference type="ARBA" id="ARBA00001974"/>
    </source>
</evidence>
<name>A0A6M6JEG1_9PSEU</name>
<evidence type="ECO:0000313" key="8">
    <source>
        <dbReference type="Proteomes" id="UP000505377"/>
    </source>
</evidence>
<gene>
    <name evidence="7" type="ORF">HOP40_02150</name>
</gene>
<keyword evidence="4 5" id="KW-0274">FAD</keyword>
<dbReference type="PANTHER" id="PTHR11552:SF147">
    <property type="entry name" value="CHOLINE DEHYDROGENASE, MITOCHONDRIAL"/>
    <property type="match status" value="1"/>
</dbReference>
<dbReference type="Pfam" id="PF00732">
    <property type="entry name" value="GMC_oxred_N"/>
    <property type="match status" value="1"/>
</dbReference>
<dbReference type="RefSeq" id="WP_172154164.1">
    <property type="nucleotide sequence ID" value="NZ_CP053564.1"/>
</dbReference>
<dbReference type="InterPro" id="IPR012132">
    <property type="entry name" value="GMC_OxRdtase"/>
</dbReference>
<dbReference type="InterPro" id="IPR036188">
    <property type="entry name" value="FAD/NAD-bd_sf"/>
</dbReference>
<dbReference type="PIRSF" id="PIRSF000137">
    <property type="entry name" value="Alcohol_oxidase"/>
    <property type="match status" value="1"/>
</dbReference>
<feature type="binding site" evidence="5">
    <location>
        <position position="84"/>
    </location>
    <ligand>
        <name>FAD</name>
        <dbReference type="ChEBI" id="CHEBI:57692"/>
    </ligand>
</feature>
<proteinExistence type="inferred from homology"/>
<dbReference type="Gene3D" id="3.30.410.40">
    <property type="match status" value="1"/>
</dbReference>
<dbReference type="InterPro" id="IPR007867">
    <property type="entry name" value="GMC_OxRtase_C"/>
</dbReference>
<dbReference type="PROSITE" id="PS00624">
    <property type="entry name" value="GMC_OXRED_2"/>
    <property type="match status" value="1"/>
</dbReference>
<dbReference type="PANTHER" id="PTHR11552">
    <property type="entry name" value="GLUCOSE-METHANOL-CHOLINE GMC OXIDOREDUCTASE"/>
    <property type="match status" value="1"/>
</dbReference>
<dbReference type="SUPFAM" id="SSF54373">
    <property type="entry name" value="FAD-linked reductases, C-terminal domain"/>
    <property type="match status" value="1"/>
</dbReference>
<dbReference type="InterPro" id="IPR000172">
    <property type="entry name" value="GMC_OxRdtase_N"/>
</dbReference>
<dbReference type="SUPFAM" id="SSF51905">
    <property type="entry name" value="FAD/NAD(P)-binding domain"/>
    <property type="match status" value="1"/>
</dbReference>
<keyword evidence="3" id="KW-0285">Flavoprotein</keyword>
<comment type="similarity">
    <text evidence="2">Belongs to the GMC oxidoreductase family.</text>
</comment>
<sequence length="540" mass="58723">MSTTYDNIVIGAGTTGCVVAARLGEDADRQVLVLEAGGSDRRADILAPAAFIQQFGKEAIDWDHWTEPEPTLGGRRIRSPRGKVLGGCSSMNAMAYVRGNPLDYDGWASAGATGWSYEEVLPYFRRSEDNAEITDGYHARGGPLTVTRSRHLEPVTHALLEGAWSLGLDRNPDFNGERQEGFGHVQLTQRNGTRLNAARAFLRPALRRRNVTVRTHVQVTRILFEGTRAVGVEFVRAGRTERVRATGDVVLSAGAFGSPALLQHSGIGPAEHLAAVGVTPLVDLPAVGAHLMEHPLASLPYEFLGDEQGMFDADRRRHLVRWLVRRDGKVSSNVVEAAGHWRSDASLPAPDVQILFSPAHIVDHGAESWPRPTFTIAVSYIAPQSRGSVLIRDADPLRKPAIRYNMLSRQHEVDAVLAAIGLAQDIAASGPVRAFRGAPAGLLSSSTDREELTAELRRVCQHTYHPSCTVRIGSPEEGAVDPELRVHGVENLRVADVSVMPTITRGNTQAPAYMIGEKAADMIRGRRPLEARRVPRLATA</sequence>
<reference evidence="7 8" key="1">
    <citation type="submission" date="2020-05" db="EMBL/GenBank/DDBJ databases">
        <authorList>
            <person name="Mo P."/>
        </authorList>
    </citation>
    <scope>NUCLEOTIDE SEQUENCE [LARGE SCALE GENOMIC DNA]</scope>
    <source>
        <strain evidence="7 8">Gen01</strain>
    </source>
</reference>
<dbReference type="AlphaFoldDB" id="A0A6M6JEG1"/>
<evidence type="ECO:0000256" key="2">
    <source>
        <dbReference type="ARBA" id="ARBA00010790"/>
    </source>
</evidence>
<dbReference type="Proteomes" id="UP000505377">
    <property type="component" value="Chromosome"/>
</dbReference>
<keyword evidence="8" id="KW-1185">Reference proteome</keyword>
<dbReference type="Pfam" id="PF05199">
    <property type="entry name" value="GMC_oxred_C"/>
    <property type="match status" value="1"/>
</dbReference>